<feature type="region of interest" description="Disordered" evidence="4">
    <location>
        <begin position="1847"/>
        <end position="1871"/>
    </location>
</feature>
<dbReference type="EMBL" id="BKCJ010030963">
    <property type="protein sequence ID" value="GEV68446.1"/>
    <property type="molecule type" value="Genomic_DNA"/>
</dbReference>
<evidence type="ECO:0000256" key="2">
    <source>
        <dbReference type="ARBA" id="ARBA00022801"/>
    </source>
</evidence>
<comment type="caution">
    <text evidence="8">The sequence shown here is derived from an EMBL/GenBank/DDBJ whole genome shotgun (WGS) entry which is preliminary data.</text>
</comment>
<dbReference type="Pfam" id="PF13976">
    <property type="entry name" value="gag_pre-integrs"/>
    <property type="match status" value="1"/>
</dbReference>
<dbReference type="PANTHER" id="PTHR42648">
    <property type="entry name" value="TRANSPOSASE, PUTATIVE-RELATED"/>
    <property type="match status" value="1"/>
</dbReference>
<dbReference type="GO" id="GO:0046872">
    <property type="term" value="F:metal ion binding"/>
    <property type="evidence" value="ECO:0007669"/>
    <property type="project" value="UniProtKB-KW"/>
</dbReference>
<feature type="domain" description="Reverse transcriptase Ty1/copia-type" evidence="5">
    <location>
        <begin position="1467"/>
        <end position="1622"/>
    </location>
</feature>
<dbReference type="GO" id="GO:0016787">
    <property type="term" value="F:hydrolase activity"/>
    <property type="evidence" value="ECO:0007669"/>
    <property type="project" value="UniProtKB-KW"/>
</dbReference>
<evidence type="ECO:0000313" key="8">
    <source>
        <dbReference type="EMBL" id="GEV68446.1"/>
    </source>
</evidence>
<dbReference type="GO" id="GO:0003676">
    <property type="term" value="F:nucleic acid binding"/>
    <property type="evidence" value="ECO:0007669"/>
    <property type="project" value="InterPro"/>
</dbReference>
<keyword evidence="2" id="KW-0378">Hydrolase</keyword>
<evidence type="ECO:0000256" key="3">
    <source>
        <dbReference type="SAM" id="Coils"/>
    </source>
</evidence>
<feature type="compositionally biased region" description="Basic and acidic residues" evidence="4">
    <location>
        <begin position="483"/>
        <end position="496"/>
    </location>
</feature>
<dbReference type="CDD" id="cd09272">
    <property type="entry name" value="RNase_HI_RT_Ty1"/>
    <property type="match status" value="1"/>
</dbReference>
<gene>
    <name evidence="8" type="ORF">Tci_140423</name>
</gene>
<dbReference type="InterPro" id="IPR036397">
    <property type="entry name" value="RNaseH_sf"/>
</dbReference>
<accession>A0A699GWE4</accession>
<name>A0A699GWE4_TANCI</name>
<feature type="region of interest" description="Disordered" evidence="4">
    <location>
        <begin position="1330"/>
        <end position="1367"/>
    </location>
</feature>
<dbReference type="InterPro" id="IPR025724">
    <property type="entry name" value="GAG-pre-integrase_dom"/>
</dbReference>
<feature type="domain" description="GAG-pre-integrase" evidence="6">
    <location>
        <begin position="261"/>
        <end position="308"/>
    </location>
</feature>
<dbReference type="InterPro" id="IPR013103">
    <property type="entry name" value="RVT_2"/>
</dbReference>
<feature type="region of interest" description="Disordered" evidence="4">
    <location>
        <begin position="98"/>
        <end position="119"/>
    </location>
</feature>
<dbReference type="Gene3D" id="3.30.420.10">
    <property type="entry name" value="Ribonuclease H-like superfamily/Ribonuclease H"/>
    <property type="match status" value="2"/>
</dbReference>
<feature type="coiled-coil region" evidence="3">
    <location>
        <begin position="825"/>
        <end position="852"/>
    </location>
</feature>
<evidence type="ECO:0000256" key="4">
    <source>
        <dbReference type="SAM" id="MobiDB-lite"/>
    </source>
</evidence>
<feature type="coiled-coil region" evidence="3">
    <location>
        <begin position="713"/>
        <end position="763"/>
    </location>
</feature>
<evidence type="ECO:0000259" key="5">
    <source>
        <dbReference type="Pfam" id="PF07727"/>
    </source>
</evidence>
<evidence type="ECO:0000259" key="7">
    <source>
        <dbReference type="Pfam" id="PF25597"/>
    </source>
</evidence>
<organism evidence="8">
    <name type="scientific">Tanacetum cinerariifolium</name>
    <name type="common">Dalmatian daisy</name>
    <name type="synonym">Chrysanthemum cinerariifolium</name>
    <dbReference type="NCBI Taxonomy" id="118510"/>
    <lineage>
        <taxon>Eukaryota</taxon>
        <taxon>Viridiplantae</taxon>
        <taxon>Streptophyta</taxon>
        <taxon>Embryophyta</taxon>
        <taxon>Tracheophyta</taxon>
        <taxon>Spermatophyta</taxon>
        <taxon>Magnoliopsida</taxon>
        <taxon>eudicotyledons</taxon>
        <taxon>Gunneridae</taxon>
        <taxon>Pentapetalae</taxon>
        <taxon>asterids</taxon>
        <taxon>campanulids</taxon>
        <taxon>Asterales</taxon>
        <taxon>Asteraceae</taxon>
        <taxon>Asteroideae</taxon>
        <taxon>Anthemideae</taxon>
        <taxon>Anthemidinae</taxon>
        <taxon>Tanacetum</taxon>
    </lineage>
</organism>
<evidence type="ECO:0000259" key="6">
    <source>
        <dbReference type="Pfam" id="PF13976"/>
    </source>
</evidence>
<evidence type="ECO:0000256" key="1">
    <source>
        <dbReference type="ARBA" id="ARBA00022723"/>
    </source>
</evidence>
<protein>
    <submittedName>
        <fullName evidence="8">Uncharacterized protein</fullName>
    </submittedName>
</protein>
<dbReference type="SUPFAM" id="SSF53098">
    <property type="entry name" value="Ribonuclease H-like"/>
    <property type="match status" value="2"/>
</dbReference>
<feature type="domain" description="Retroviral polymerase SH3-like" evidence="7">
    <location>
        <begin position="1233"/>
        <end position="1288"/>
    </location>
</feature>
<dbReference type="PANTHER" id="PTHR42648:SF32">
    <property type="entry name" value="RIBONUCLEASE H-LIKE DOMAIN, GAG-PRE-INTEGRASE DOMAIN PROTEIN-RELATED"/>
    <property type="match status" value="1"/>
</dbReference>
<feature type="compositionally biased region" description="Polar residues" evidence="4">
    <location>
        <begin position="1356"/>
        <end position="1367"/>
    </location>
</feature>
<dbReference type="Pfam" id="PF25597">
    <property type="entry name" value="SH3_retrovirus"/>
    <property type="match status" value="2"/>
</dbReference>
<proteinExistence type="predicted"/>
<dbReference type="Pfam" id="PF07727">
    <property type="entry name" value="RVT_2"/>
    <property type="match status" value="1"/>
</dbReference>
<feature type="region of interest" description="Disordered" evidence="4">
    <location>
        <begin position="467"/>
        <end position="497"/>
    </location>
</feature>
<dbReference type="InterPro" id="IPR012337">
    <property type="entry name" value="RNaseH-like_sf"/>
</dbReference>
<dbReference type="InterPro" id="IPR039537">
    <property type="entry name" value="Retrotran_Ty1/copia-like"/>
</dbReference>
<feature type="compositionally biased region" description="Basic and acidic residues" evidence="4">
    <location>
        <begin position="1334"/>
        <end position="1355"/>
    </location>
</feature>
<reference evidence="8" key="1">
    <citation type="journal article" date="2019" name="Sci. Rep.">
        <title>Draft genome of Tanacetum cinerariifolium, the natural source of mosquito coil.</title>
        <authorList>
            <person name="Yamashiro T."/>
            <person name="Shiraishi A."/>
            <person name="Satake H."/>
            <person name="Nakayama K."/>
        </authorList>
    </citation>
    <scope>NUCLEOTIDE SEQUENCE</scope>
</reference>
<feature type="domain" description="Retroviral polymerase SH3-like" evidence="7">
    <location>
        <begin position="384"/>
        <end position="429"/>
    </location>
</feature>
<dbReference type="InterPro" id="IPR057670">
    <property type="entry name" value="SH3_retrovirus"/>
</dbReference>
<keyword evidence="3" id="KW-0175">Coiled coil</keyword>
<keyword evidence="1" id="KW-0479">Metal-binding</keyword>
<sequence>MFDCDELISFESDKSVPTSPVQDRYKSNEGYHVVPPPYTGTFMPPKLDLVFHDAPSVCETVPNVFNIKHSTTKPTKELSQLNRPSAPIIEDWVSDSKDEYEGEPMPTQKEPSFVQTTKHMKTLRTSVKPPVWNYEMRANHQHSAKMTYPHPNRHVVPTTVLTRNICYLSEFKEINGGYVAFGGNPKGGTITGKGKIRTGKLDFNDVYFVKDLKFNLISVSQMCDKKKSVLFIDTECVVLSFDFRLLDENHMLLRVPRENNMYNVNLKNIIPSGFLTCLFAKATLDESNLWHRRLGYINFKTMSKLVKERKNKTLIEAARTMLADSLLPISFWAEVVNTACYVQNRVLVTKPHNKTPYEFLLDRIPSIGFIIPLCPVTILNILDSLGKLDGKADEGILVGYSISSKAFRVFNSRTRIVQETMHINFLENQPNVVGNGPTRLFDIDTLTQSINYQPVVAGNQRNHNVENESEVHVSPSNSNKPKKHDEKAKREAKGKSPVDLSIGVRNLSDEFEDFSSNSTNSPSDNVVSLTFEIDDEEDVGVEVDFSNLERSITVSPIPITRVHKDHPVNQIISDLTTAPQTRSMAKMVKEQGLQVKQKEDGIFFSQDKYVAEILRKFSLTDGKSASTPIDTEKPLLKDSDPVEVEEVLKVVTDAKLMREVVTTATPITNVEPITTTTQVPKASALRRRGVVIQDPKETVASSVIVHTEDEAFARKLEAELNATKERNNVIEQVKRKEGKNNKVMRMDEEADELKRHLQIVANDDDDVYNEATPLASKMFLLVKKKCPLTHFTLEQMLNNVRLKVKEESKMSLELLRDILIKYSEIAVLKSKLEKISKEKNIIETKIEKFKNASQSLDKLIGIQITNKSKRGLGYVSYNVVPPPHTGSFLPPRIDLSYIGLLKFAKPSVESYRVKPIEVVTQTSSVKISKPIKENNDAPLIEDWESEGDDEVEFPSEIKRKTVEPSVDKARCKYHQRETMVNGTNNSRVNYSANTFPKAVLTRTGLKPVNIVRPINPKLTRRSFQRRTTYNNINFSQKVNTAKGKVNTARPNSAVLNVVRANKGKAVKALAYWVWRLIKLDSATIILNKHTYIDARSRSKSEFDGVYVAFGGGAKGCKITGKGIIITATKDETSRIFKRFITEIENLMDKKVKIIRCDKGTKFKNRVMNESCEEKCVKREYNVARTPQQNRVAERRNRTLIKNRVLVDKPHFKTPYELFRCRTPALSFMRPFGCYVTILNTLDHMRKFDGKSNEGFFVGYSTNSKAFRVYNTITRKVEENLHINFLENKPIIIGDGPKWLFDIDALTELMNYVPVIAGANSNDFARKGASFDANGDNKDNDGPCKKSKIDNQERPNAENSIKDVNTAGPSINTASLTVNTIIQSDDFFGADNDMRSLDGVEMDISNIYTTYPVPTTQNIRIYKDYSLNNVISDMQSGVQTRRMTVTTDKQGFIGATYEEKTHEDLHTCKRVIGTKWVFRNKKDERGIVIRNKARLVAQGFTQEEGIDYDEFFAPVARIEAIRLFLAYASFIGFLVYQMDVKSAFLYGRIKEEVYVCQPLWFEDPDYPDKVYKVEKALYDLDQAPRAWYETLAKYLLDNRFHRGKIDQTMFIKKQKEDIWLVQVKFKYVDVKPASTPMDKEKALLNDSNGDDVDVHLYRFQVNPKVSHLHVVKRIFKYLKGQPKLGLWYPRDSLFDFVAYRDSNYARASLDRKSTSRGCQFLGCRLISWQCKKQTVVATSTTKDEYVAAASCCGQVLWIQNQLLDYGRSTTSMVEFDIGQEDDKFWRTTSARTLNNGEIELNATVDGHDNTITKESVMRHLKLADADGISTLPTTEILEQLALMGGSPVQARPERISNLPNKPPLREGNTSQSREGSIKLLELMDICTKLLDKVTTLENEIKSTKAVYNKDLITLTKRVKNKQRDEHEIVRHRMESDDIEVVDFSTASPQKDDDEITLAKTLVNIKKSATKDKGGYTLKQLKQYSFEEIKMLFDRTMESVRKFVPMESEGQIADYQSRIMKLKRRNGQDIFMLVEKEYPLSRGALLMMLVQKLQVNEYNEMAEKLPRKIFMQDERLRK</sequence>